<organism evidence="3 4">
    <name type="scientific">Aspergillus pseudodeflectus</name>
    <dbReference type="NCBI Taxonomy" id="176178"/>
    <lineage>
        <taxon>Eukaryota</taxon>
        <taxon>Fungi</taxon>
        <taxon>Dikarya</taxon>
        <taxon>Ascomycota</taxon>
        <taxon>Pezizomycotina</taxon>
        <taxon>Eurotiomycetes</taxon>
        <taxon>Eurotiomycetidae</taxon>
        <taxon>Eurotiales</taxon>
        <taxon>Aspergillaceae</taxon>
        <taxon>Aspergillus</taxon>
        <taxon>Aspergillus subgen. Nidulantes</taxon>
    </lineage>
</organism>
<dbReference type="EMBL" id="JBFXLR010000097">
    <property type="protein sequence ID" value="KAL2837432.1"/>
    <property type="molecule type" value="Genomic_DNA"/>
</dbReference>
<name>A0ABR4JEA2_9EURO</name>
<dbReference type="Proteomes" id="UP001610444">
    <property type="component" value="Unassembled WGS sequence"/>
</dbReference>
<keyword evidence="4" id="KW-1185">Reference proteome</keyword>
<evidence type="ECO:0000256" key="1">
    <source>
        <dbReference type="ARBA" id="ARBA00023002"/>
    </source>
</evidence>
<accession>A0ABR4JEA2</accession>
<protein>
    <submittedName>
        <fullName evidence="3">Uncharacterized protein</fullName>
    </submittedName>
</protein>
<comment type="caution">
    <text evidence="3">The sequence shown here is derived from an EMBL/GenBank/DDBJ whole genome shotgun (WGS) entry which is preliminary data.</text>
</comment>
<gene>
    <name evidence="3" type="ORF">BJX68DRAFT_249712</name>
</gene>
<dbReference type="SUPFAM" id="SSF51735">
    <property type="entry name" value="NAD(P)-binding Rossmann-fold domains"/>
    <property type="match status" value="1"/>
</dbReference>
<keyword evidence="1" id="KW-0560">Oxidoreductase</keyword>
<reference evidence="3 4" key="1">
    <citation type="submission" date="2024-07" db="EMBL/GenBank/DDBJ databases">
        <title>Section-level genome sequencing and comparative genomics of Aspergillus sections Usti and Cavernicolus.</title>
        <authorList>
            <consortium name="Lawrence Berkeley National Laboratory"/>
            <person name="Nybo J.L."/>
            <person name="Vesth T.C."/>
            <person name="Theobald S."/>
            <person name="Frisvad J.C."/>
            <person name="Larsen T.O."/>
            <person name="Kjaerboelling I."/>
            <person name="Rothschild-Mancinelli K."/>
            <person name="Lyhne E.K."/>
            <person name="Kogle M.E."/>
            <person name="Barry K."/>
            <person name="Clum A."/>
            <person name="Na H."/>
            <person name="Ledsgaard L."/>
            <person name="Lin J."/>
            <person name="Lipzen A."/>
            <person name="Kuo A."/>
            <person name="Riley R."/>
            <person name="Mondo S."/>
            <person name="LaButti K."/>
            <person name="Haridas S."/>
            <person name="Pangalinan J."/>
            <person name="Salamov A.A."/>
            <person name="Simmons B.A."/>
            <person name="Magnuson J.K."/>
            <person name="Chen J."/>
            <person name="Drula E."/>
            <person name="Henrissat B."/>
            <person name="Wiebenga A."/>
            <person name="Lubbers R.J."/>
            <person name="Gomes A.C."/>
            <person name="Macurrencykelacurrency M.R."/>
            <person name="Stajich J."/>
            <person name="Grigoriev I.V."/>
            <person name="Mortensen U.H."/>
            <person name="De vries R.P."/>
            <person name="Baker S.E."/>
            <person name="Andersen M.R."/>
        </authorList>
    </citation>
    <scope>NUCLEOTIDE SEQUENCE [LARGE SCALE GENOMIC DNA]</scope>
    <source>
        <strain evidence="3 4">CBS 756.74</strain>
    </source>
</reference>
<evidence type="ECO:0000256" key="2">
    <source>
        <dbReference type="ARBA" id="ARBA00023445"/>
    </source>
</evidence>
<dbReference type="PANTHER" id="PTHR10366:SF564">
    <property type="entry name" value="STEROL-4-ALPHA-CARBOXYLATE 3-DEHYDROGENASE, DECARBOXYLATING"/>
    <property type="match status" value="1"/>
</dbReference>
<dbReference type="InterPro" id="IPR050425">
    <property type="entry name" value="NAD(P)_dehydrat-like"/>
</dbReference>
<sequence length="224" mass="24719">MSRTLEHNSGVQRVVVTSSFASMLDLDQGLRPGYRYTEADWNPCTYEMAKGTPNVAMAYCASKSLAERGLWDWVADAKPKFSVATICPPWIFGPTIDDGLGKLNESTEVIWNLVNGSRREAVPANDFAAFANVKDVAEAYVEEKAANQRFIVAGGQFLYQDACDIIRRRFPELKDTVPKGEPGTRVETYLADGSKAAEILGLKYHDLETTLVDTVGDLLNKKST</sequence>
<dbReference type="Gene3D" id="3.40.50.720">
    <property type="entry name" value="NAD(P)-binding Rossmann-like Domain"/>
    <property type="match status" value="1"/>
</dbReference>
<dbReference type="InterPro" id="IPR036291">
    <property type="entry name" value="NAD(P)-bd_dom_sf"/>
</dbReference>
<comment type="similarity">
    <text evidence="2">Belongs to the NAD(P)-dependent epimerase/dehydratase family. Dihydroflavonol-4-reductase subfamily.</text>
</comment>
<dbReference type="GeneID" id="98157326"/>
<dbReference type="PANTHER" id="PTHR10366">
    <property type="entry name" value="NAD DEPENDENT EPIMERASE/DEHYDRATASE"/>
    <property type="match status" value="1"/>
</dbReference>
<dbReference type="RefSeq" id="XP_070892534.1">
    <property type="nucleotide sequence ID" value="XM_071042162.1"/>
</dbReference>
<evidence type="ECO:0000313" key="4">
    <source>
        <dbReference type="Proteomes" id="UP001610444"/>
    </source>
</evidence>
<evidence type="ECO:0000313" key="3">
    <source>
        <dbReference type="EMBL" id="KAL2837432.1"/>
    </source>
</evidence>
<proteinExistence type="inferred from homology"/>